<dbReference type="EMBL" id="JBHUFW010000004">
    <property type="protein sequence ID" value="MFD1862170.1"/>
    <property type="molecule type" value="Genomic_DNA"/>
</dbReference>
<keyword evidence="3" id="KW-1185">Reference proteome</keyword>
<organism evidence="2 3">
    <name type="scientific">Planococcus chinensis</name>
    <dbReference type="NCBI Taxonomy" id="272917"/>
    <lineage>
        <taxon>Bacteria</taxon>
        <taxon>Bacillati</taxon>
        <taxon>Bacillota</taxon>
        <taxon>Bacilli</taxon>
        <taxon>Bacillales</taxon>
        <taxon>Caryophanaceae</taxon>
        <taxon>Planococcus</taxon>
    </lineage>
</organism>
<gene>
    <name evidence="2" type="ORF">ACFSDB_04475</name>
</gene>
<dbReference type="Proteomes" id="UP001597273">
    <property type="component" value="Unassembled WGS sequence"/>
</dbReference>
<evidence type="ECO:0000313" key="2">
    <source>
        <dbReference type="EMBL" id="MFD1862170.1"/>
    </source>
</evidence>
<name>A0ABW4QEZ5_9BACL</name>
<accession>A0ABW4QEZ5</accession>
<evidence type="ECO:0000256" key="1">
    <source>
        <dbReference type="SAM" id="Phobius"/>
    </source>
</evidence>
<proteinExistence type="predicted"/>
<reference evidence="3" key="1">
    <citation type="journal article" date="2019" name="Int. J. Syst. Evol. Microbiol.">
        <title>The Global Catalogue of Microorganisms (GCM) 10K type strain sequencing project: providing services to taxonomists for standard genome sequencing and annotation.</title>
        <authorList>
            <consortium name="The Broad Institute Genomics Platform"/>
            <consortium name="The Broad Institute Genome Sequencing Center for Infectious Disease"/>
            <person name="Wu L."/>
            <person name="Ma J."/>
        </authorList>
    </citation>
    <scope>NUCLEOTIDE SEQUENCE [LARGE SCALE GENOMIC DNA]</scope>
    <source>
        <strain evidence="3">CGMCC 1.15475</strain>
    </source>
</reference>
<protein>
    <submittedName>
        <fullName evidence="2">Uncharacterized protein</fullName>
    </submittedName>
</protein>
<keyword evidence="1" id="KW-0472">Membrane</keyword>
<evidence type="ECO:0000313" key="3">
    <source>
        <dbReference type="Proteomes" id="UP001597273"/>
    </source>
</evidence>
<comment type="caution">
    <text evidence="2">The sequence shown here is derived from an EMBL/GenBank/DDBJ whole genome shotgun (WGS) entry which is preliminary data.</text>
</comment>
<sequence>MARKIILLLFVVFFMALILFTGMMFMTNETEVYSKEDITLLAEKPAFFTLSDPTVTEEGADVVNKRGLSLFGIPLGSYTLTERTLDNGVSIIFEHVENTSWMPFVLSLQTEGIDHAAVKTWNPAPVSGEADPAFGSDPTSNPYGTVPAGEGEILQGNVYVSRGLTLGNGEEVKELRHEVSEFTAEEGRIEKSFWVSPKYQADTWLMLSPEPFFAAESEEDAWVNHALENRQEQLNWLTPAGPLVKIPLTDDLRTELAYDVVDERTNDSVSEKWNESAPSIFFETMILNAEVNQTR</sequence>
<keyword evidence="1" id="KW-0812">Transmembrane</keyword>
<keyword evidence="1" id="KW-1133">Transmembrane helix</keyword>
<dbReference type="RefSeq" id="WP_204890786.1">
    <property type="nucleotide sequence ID" value="NZ_JBHUFW010000004.1"/>
</dbReference>
<feature type="transmembrane region" description="Helical" evidence="1">
    <location>
        <begin position="7"/>
        <end position="26"/>
    </location>
</feature>